<dbReference type="GO" id="GO:0046921">
    <property type="term" value="F:alpha-(1-&gt;6)-fucosyltransferase activity"/>
    <property type="evidence" value="ECO:0007669"/>
    <property type="project" value="TreeGrafter"/>
</dbReference>
<gene>
    <name evidence="2" type="ORF">CERSUDRAFT_58386</name>
</gene>
<dbReference type="Proteomes" id="UP000016930">
    <property type="component" value="Unassembled WGS sequence"/>
</dbReference>
<name>M2R0Z2_CERS8</name>
<reference evidence="2 3" key="1">
    <citation type="journal article" date="2012" name="Proc. Natl. Acad. Sci. U.S.A.">
        <title>Comparative genomics of Ceriporiopsis subvermispora and Phanerochaete chrysosporium provide insight into selective ligninolysis.</title>
        <authorList>
            <person name="Fernandez-Fueyo E."/>
            <person name="Ruiz-Duenas F.J."/>
            <person name="Ferreira P."/>
            <person name="Floudas D."/>
            <person name="Hibbett D.S."/>
            <person name="Canessa P."/>
            <person name="Larrondo L.F."/>
            <person name="James T.Y."/>
            <person name="Seelenfreund D."/>
            <person name="Lobos S."/>
            <person name="Polanco R."/>
            <person name="Tello M."/>
            <person name="Honda Y."/>
            <person name="Watanabe T."/>
            <person name="Watanabe T."/>
            <person name="Ryu J.S."/>
            <person name="Kubicek C.P."/>
            <person name="Schmoll M."/>
            <person name="Gaskell J."/>
            <person name="Hammel K.E."/>
            <person name="St John F.J."/>
            <person name="Vanden Wymelenberg A."/>
            <person name="Sabat G."/>
            <person name="Splinter BonDurant S."/>
            <person name="Syed K."/>
            <person name="Yadav J.S."/>
            <person name="Doddapaneni H."/>
            <person name="Subramanian V."/>
            <person name="Lavin J.L."/>
            <person name="Oguiza J.A."/>
            <person name="Perez G."/>
            <person name="Pisabarro A.G."/>
            <person name="Ramirez L."/>
            <person name="Santoyo F."/>
            <person name="Master E."/>
            <person name="Coutinho P.M."/>
            <person name="Henrissat B."/>
            <person name="Lombard V."/>
            <person name="Magnuson J.K."/>
            <person name="Kuees U."/>
            <person name="Hori C."/>
            <person name="Igarashi K."/>
            <person name="Samejima M."/>
            <person name="Held B.W."/>
            <person name="Barry K.W."/>
            <person name="LaButti K.M."/>
            <person name="Lapidus A."/>
            <person name="Lindquist E.A."/>
            <person name="Lucas S.M."/>
            <person name="Riley R."/>
            <person name="Salamov A.A."/>
            <person name="Hoffmeister D."/>
            <person name="Schwenk D."/>
            <person name="Hadar Y."/>
            <person name="Yarden O."/>
            <person name="de Vries R.P."/>
            <person name="Wiebenga A."/>
            <person name="Stenlid J."/>
            <person name="Eastwood D."/>
            <person name="Grigoriev I.V."/>
            <person name="Berka R.M."/>
            <person name="Blanchette R.A."/>
            <person name="Kersten P."/>
            <person name="Martinez A.T."/>
            <person name="Vicuna R."/>
            <person name="Cullen D."/>
        </authorList>
    </citation>
    <scope>NUCLEOTIDE SEQUENCE [LARGE SCALE GENOMIC DNA]</scope>
    <source>
        <strain evidence="2 3">B</strain>
    </source>
</reference>
<dbReference type="AlphaFoldDB" id="M2R0Z2"/>
<dbReference type="OrthoDB" id="2392789at2759"/>
<dbReference type="EMBL" id="KB445810">
    <property type="protein sequence ID" value="EMD32521.1"/>
    <property type="molecule type" value="Genomic_DNA"/>
</dbReference>
<accession>M2R0Z2</accession>
<dbReference type="PANTHER" id="PTHR13132:SF29">
    <property type="entry name" value="ALPHA-(1,6)-FUCOSYLTRANSFERASE"/>
    <property type="match status" value="1"/>
</dbReference>
<evidence type="ECO:0000256" key="1">
    <source>
        <dbReference type="SAM" id="MobiDB-lite"/>
    </source>
</evidence>
<evidence type="ECO:0000313" key="2">
    <source>
        <dbReference type="EMBL" id="EMD32521.1"/>
    </source>
</evidence>
<evidence type="ECO:0000313" key="3">
    <source>
        <dbReference type="Proteomes" id="UP000016930"/>
    </source>
</evidence>
<dbReference type="PANTHER" id="PTHR13132">
    <property type="entry name" value="ALPHA- 1,6 -FUCOSYLTRANSFERASE"/>
    <property type="match status" value="1"/>
</dbReference>
<sequence>MLDGHVGLVADLALMAQAAGMAREQNRTFFVDDRYWNRGKWTDHFEDVRTLESGPEPGCLPPPPEELVACPRVARHWVRNTVVSSQTAKFHFGHEFFEEFEDPFSRQLNRQRPMFERAQDSFTQTIRPNTYNTELIKAARTEMASILSLSDSEPTSEAHRSTETSPPSMPSPYISVHIRRGDQTAKSWKYHTSYVPLENYVQAARDTWDRLYTNGLNVDASPVNPEPAQFPAAPIAYVASDAPETLREFFAAFPPETALFALGTSTKSELRALAPHHEYNQTVFVKEDEEERVRLTRGMVVDFAMMSGLWAGEGDVVPGAVVCTVRSNACKLSALGLGFDRAFGFDDGADYSTGSINEERKRWVEIDNQDQVVPIWTGFELYH</sequence>
<dbReference type="HOGENOM" id="CLU_756547_0_0_1"/>
<feature type="region of interest" description="Disordered" evidence="1">
    <location>
        <begin position="149"/>
        <end position="173"/>
    </location>
</feature>
<dbReference type="Gene3D" id="3.40.50.11350">
    <property type="match status" value="1"/>
</dbReference>
<proteinExistence type="predicted"/>
<organism evidence="2 3">
    <name type="scientific">Ceriporiopsis subvermispora (strain B)</name>
    <name type="common">White-rot fungus</name>
    <name type="synonym">Gelatoporia subvermispora</name>
    <dbReference type="NCBI Taxonomy" id="914234"/>
    <lineage>
        <taxon>Eukaryota</taxon>
        <taxon>Fungi</taxon>
        <taxon>Dikarya</taxon>
        <taxon>Basidiomycota</taxon>
        <taxon>Agaricomycotina</taxon>
        <taxon>Agaricomycetes</taxon>
        <taxon>Polyporales</taxon>
        <taxon>Gelatoporiaceae</taxon>
        <taxon>Gelatoporia</taxon>
    </lineage>
</organism>
<keyword evidence="3" id="KW-1185">Reference proteome</keyword>
<protein>
    <submittedName>
        <fullName evidence="2">Uncharacterized protein</fullName>
    </submittedName>
</protein>
<dbReference type="GO" id="GO:0006487">
    <property type="term" value="P:protein N-linked glycosylation"/>
    <property type="evidence" value="ECO:0007669"/>
    <property type="project" value="TreeGrafter"/>
</dbReference>